<accession>A0A173SRB7</accession>
<gene>
    <name evidence="2" type="ORF">ERS852444_01125</name>
</gene>
<evidence type="ECO:0000313" key="2">
    <source>
        <dbReference type="EMBL" id="CUM92760.1"/>
    </source>
</evidence>
<feature type="transmembrane region" description="Helical" evidence="1">
    <location>
        <begin position="58"/>
        <end position="77"/>
    </location>
</feature>
<proteinExistence type="predicted"/>
<dbReference type="AlphaFoldDB" id="A0A173SRB7"/>
<dbReference type="EMBL" id="CYXX01000006">
    <property type="protein sequence ID" value="CUM92760.1"/>
    <property type="molecule type" value="Genomic_DNA"/>
</dbReference>
<dbReference type="InterPro" id="IPR043753">
    <property type="entry name" value="DUF5699"/>
</dbReference>
<evidence type="ECO:0000313" key="3">
    <source>
        <dbReference type="Proteomes" id="UP000095453"/>
    </source>
</evidence>
<organism evidence="2 3">
    <name type="scientific">Roseburia inulinivorans</name>
    <dbReference type="NCBI Taxonomy" id="360807"/>
    <lineage>
        <taxon>Bacteria</taxon>
        <taxon>Bacillati</taxon>
        <taxon>Bacillota</taxon>
        <taxon>Clostridia</taxon>
        <taxon>Lachnospirales</taxon>
        <taxon>Lachnospiraceae</taxon>
        <taxon>Roseburia</taxon>
    </lineage>
</organism>
<evidence type="ECO:0000256" key="1">
    <source>
        <dbReference type="SAM" id="Phobius"/>
    </source>
</evidence>
<sequence>MMKILLKILVAPFALALSLLTALLVFLFDICAFLLTIASGILAVLGIALFFTPTPIGGIVFLFLAFLLSPYGLQAAADSLLWTLDGGKSALYRFLAS</sequence>
<evidence type="ECO:0008006" key="4">
    <source>
        <dbReference type="Google" id="ProtNLM"/>
    </source>
</evidence>
<dbReference type="Pfam" id="PF18956">
    <property type="entry name" value="DUF5699"/>
    <property type="match status" value="1"/>
</dbReference>
<name>A0A173SRB7_9FIRM</name>
<dbReference type="Proteomes" id="UP000095453">
    <property type="component" value="Unassembled WGS sequence"/>
</dbReference>
<protein>
    <recommendedName>
        <fullName evidence="4">Succinate dehydrogenase</fullName>
    </recommendedName>
</protein>
<keyword evidence="1" id="KW-1133">Transmembrane helix</keyword>
<keyword evidence="1" id="KW-0472">Membrane</keyword>
<reference evidence="2 3" key="1">
    <citation type="submission" date="2015-09" db="EMBL/GenBank/DDBJ databases">
        <authorList>
            <consortium name="Pathogen Informatics"/>
        </authorList>
    </citation>
    <scope>NUCLEOTIDE SEQUENCE [LARGE SCALE GENOMIC DNA]</scope>
    <source>
        <strain evidence="2 3">2789STDY5608887</strain>
    </source>
</reference>
<keyword evidence="1" id="KW-0812">Transmembrane</keyword>
<feature type="transmembrane region" description="Helical" evidence="1">
    <location>
        <begin position="26"/>
        <end position="51"/>
    </location>
</feature>